<evidence type="ECO:0000313" key="1">
    <source>
        <dbReference type="EMBL" id="VVE17913.1"/>
    </source>
</evidence>
<protein>
    <submittedName>
        <fullName evidence="1">Transposase</fullName>
    </submittedName>
</protein>
<reference evidence="1 2" key="1">
    <citation type="submission" date="2019-08" db="EMBL/GenBank/DDBJ databases">
        <authorList>
            <person name="Peeters C."/>
        </authorList>
    </citation>
    <scope>NUCLEOTIDE SEQUENCE [LARGE SCALE GENOMIC DNA]</scope>
    <source>
        <strain evidence="1 2">LMG 31112</strain>
    </source>
</reference>
<evidence type="ECO:0000313" key="2">
    <source>
        <dbReference type="Proteomes" id="UP000343317"/>
    </source>
</evidence>
<gene>
    <name evidence="1" type="ORF">PHO31112_02974</name>
</gene>
<dbReference type="InterPro" id="IPR002514">
    <property type="entry name" value="Transposase_8"/>
</dbReference>
<sequence>MKKSKFTDGQIGFALKQAAAGTTVAEVCRKMDISEATFYIYGLP</sequence>
<dbReference type="AlphaFoldDB" id="A0A5E4W1A2"/>
<dbReference type="InterPro" id="IPR009057">
    <property type="entry name" value="Homeodomain-like_sf"/>
</dbReference>
<dbReference type="Proteomes" id="UP000343317">
    <property type="component" value="Unassembled WGS sequence"/>
</dbReference>
<dbReference type="GO" id="GO:0006313">
    <property type="term" value="P:DNA transposition"/>
    <property type="evidence" value="ECO:0007669"/>
    <property type="project" value="InterPro"/>
</dbReference>
<dbReference type="GO" id="GO:0003677">
    <property type="term" value="F:DNA binding"/>
    <property type="evidence" value="ECO:0007669"/>
    <property type="project" value="InterPro"/>
</dbReference>
<proteinExistence type="predicted"/>
<dbReference type="Pfam" id="PF01527">
    <property type="entry name" value="HTH_Tnp_1"/>
    <property type="match status" value="1"/>
</dbReference>
<organism evidence="1 2">
    <name type="scientific">Pandoraea horticolens</name>
    <dbReference type="NCBI Taxonomy" id="2508298"/>
    <lineage>
        <taxon>Bacteria</taxon>
        <taxon>Pseudomonadati</taxon>
        <taxon>Pseudomonadota</taxon>
        <taxon>Betaproteobacteria</taxon>
        <taxon>Burkholderiales</taxon>
        <taxon>Burkholderiaceae</taxon>
        <taxon>Pandoraea</taxon>
    </lineage>
</organism>
<name>A0A5E4W1A2_9BURK</name>
<keyword evidence="2" id="KW-1185">Reference proteome</keyword>
<accession>A0A5E4W1A2</accession>
<dbReference type="SUPFAM" id="SSF46689">
    <property type="entry name" value="Homeodomain-like"/>
    <property type="match status" value="1"/>
</dbReference>
<dbReference type="GO" id="GO:0004803">
    <property type="term" value="F:transposase activity"/>
    <property type="evidence" value="ECO:0007669"/>
    <property type="project" value="InterPro"/>
</dbReference>
<dbReference type="EMBL" id="CABPSM010000008">
    <property type="protein sequence ID" value="VVE17913.1"/>
    <property type="molecule type" value="Genomic_DNA"/>
</dbReference>